<dbReference type="InterPro" id="IPR010723">
    <property type="entry name" value="HemN_C"/>
</dbReference>
<dbReference type="AlphaFoldDB" id="A0A5M3XAQ2"/>
<dbReference type="PANTHER" id="PTHR13932:SF5">
    <property type="entry name" value="RADICAL S-ADENOSYL METHIONINE DOMAIN-CONTAINING PROTEIN 1, MITOCHONDRIAL"/>
    <property type="match status" value="1"/>
</dbReference>
<accession>A0A5M3XAQ2</accession>
<dbReference type="SMART" id="SM00729">
    <property type="entry name" value="Elp3"/>
    <property type="match status" value="1"/>
</dbReference>
<dbReference type="GO" id="GO:0006779">
    <property type="term" value="P:porphyrin-containing compound biosynthetic process"/>
    <property type="evidence" value="ECO:0007669"/>
    <property type="project" value="TreeGrafter"/>
</dbReference>
<keyword evidence="4" id="KW-1185">Reference proteome</keyword>
<dbReference type="SFLD" id="SFLDG01065">
    <property type="entry name" value="anaerobic_coproporphyrinogen-I"/>
    <property type="match status" value="1"/>
</dbReference>
<dbReference type="GO" id="GO:0003824">
    <property type="term" value="F:catalytic activity"/>
    <property type="evidence" value="ECO:0007669"/>
    <property type="project" value="InterPro"/>
</dbReference>
<dbReference type="PANTHER" id="PTHR13932">
    <property type="entry name" value="COPROPORPHYRINIGEN III OXIDASE"/>
    <property type="match status" value="1"/>
</dbReference>
<dbReference type="SFLD" id="SFLDS00029">
    <property type="entry name" value="Radical_SAM"/>
    <property type="match status" value="1"/>
</dbReference>
<dbReference type="Proteomes" id="UP000331127">
    <property type="component" value="Unassembled WGS sequence"/>
</dbReference>
<name>A0A5M3XAQ2_9ACTN</name>
<dbReference type="InterPro" id="IPR006638">
    <property type="entry name" value="Elp3/MiaA/NifB-like_rSAM"/>
</dbReference>
<evidence type="ECO:0000259" key="2">
    <source>
        <dbReference type="PROSITE" id="PS51918"/>
    </source>
</evidence>
<dbReference type="SUPFAM" id="SSF102114">
    <property type="entry name" value="Radical SAM enzymes"/>
    <property type="match status" value="1"/>
</dbReference>
<dbReference type="GO" id="GO:0051539">
    <property type="term" value="F:4 iron, 4 sulfur cluster binding"/>
    <property type="evidence" value="ECO:0007669"/>
    <property type="project" value="TreeGrafter"/>
</dbReference>
<comment type="caution">
    <text evidence="3">The sequence shown here is derived from an EMBL/GenBank/DDBJ whole genome shotgun (WGS) entry which is preliminary data.</text>
</comment>
<reference evidence="3 4" key="1">
    <citation type="submission" date="2019-10" db="EMBL/GenBank/DDBJ databases">
        <title>Whole genome shotgun sequence of Acrocarpospora macrocephala NBRC 16266.</title>
        <authorList>
            <person name="Ichikawa N."/>
            <person name="Kimura A."/>
            <person name="Kitahashi Y."/>
            <person name="Komaki H."/>
            <person name="Oguchi A."/>
        </authorList>
    </citation>
    <scope>NUCLEOTIDE SEQUENCE [LARGE SCALE GENOMIC DNA]</scope>
    <source>
        <strain evidence="3 4">NBRC 16266</strain>
    </source>
</reference>
<evidence type="ECO:0000313" key="3">
    <source>
        <dbReference type="EMBL" id="GES15953.1"/>
    </source>
</evidence>
<dbReference type="RefSeq" id="WP_246269160.1">
    <property type="nucleotide sequence ID" value="NZ_BAAAHL010000035.1"/>
</dbReference>
<dbReference type="InterPro" id="IPR007197">
    <property type="entry name" value="rSAM"/>
</dbReference>
<gene>
    <name evidence="3" type="ORF">Amac_095510</name>
</gene>
<protein>
    <recommendedName>
        <fullName evidence="1">Heme chaperone HemW</fullName>
    </recommendedName>
</protein>
<evidence type="ECO:0000256" key="1">
    <source>
        <dbReference type="ARBA" id="ARBA00017228"/>
    </source>
</evidence>
<sequence>MRPYEGYVYAYPHKTAYRPLDPRPPLKEVWADERTDALFLYLHVPFCEMRCGFCNLFTRTGAPADLVTSYLDALQRQAEVVRQALPPTTRFATAAIGGGTPTYLEAAELSRLLDLAKQTMGADFSTTPLAIETSPATATPDRLAVLAEHGTRRISIGVQSFIDAEARAALRPQRRAEVETALAAIRTAAFPTLNIDLIYGIDGQTSATWRQSLDAALAWHPEEIYLYPLYVRPLTGLGRHGRDWDDQRLTLYRQGRDHLLTSGYEQVSMRMFRLPGTDSGTGYCCQRDGMVGLGCGARSYTSRLHYSFEYAVGVRHVRAIIDEFVQLPRPAFAFANIGFALDDGERRRRHLIQSLLQAEGLDRAAYRGRFGSDALEDFPLEALAERGWVEDDSARVGLTPEGLAYSDAIGPALFSDRVRDLMDSYGLR</sequence>
<dbReference type="CDD" id="cd01335">
    <property type="entry name" value="Radical_SAM"/>
    <property type="match status" value="1"/>
</dbReference>
<dbReference type="GO" id="GO:0005737">
    <property type="term" value="C:cytoplasm"/>
    <property type="evidence" value="ECO:0007669"/>
    <property type="project" value="TreeGrafter"/>
</dbReference>
<organism evidence="3 4">
    <name type="scientific">Acrocarpospora macrocephala</name>
    <dbReference type="NCBI Taxonomy" id="150177"/>
    <lineage>
        <taxon>Bacteria</taxon>
        <taxon>Bacillati</taxon>
        <taxon>Actinomycetota</taxon>
        <taxon>Actinomycetes</taxon>
        <taxon>Streptosporangiales</taxon>
        <taxon>Streptosporangiaceae</taxon>
        <taxon>Acrocarpospora</taxon>
    </lineage>
</organism>
<dbReference type="InterPro" id="IPR058240">
    <property type="entry name" value="rSAM_sf"/>
</dbReference>
<proteinExistence type="predicted"/>
<feature type="domain" description="Radical SAM core" evidence="2">
    <location>
        <begin position="32"/>
        <end position="265"/>
    </location>
</feature>
<dbReference type="Gene3D" id="3.30.750.200">
    <property type="match status" value="1"/>
</dbReference>
<dbReference type="InterPro" id="IPR034505">
    <property type="entry name" value="Coproporphyrinogen-III_oxidase"/>
</dbReference>
<evidence type="ECO:0000313" key="4">
    <source>
        <dbReference type="Proteomes" id="UP000331127"/>
    </source>
</evidence>
<dbReference type="EMBL" id="BLAE01000087">
    <property type="protein sequence ID" value="GES15953.1"/>
    <property type="molecule type" value="Genomic_DNA"/>
</dbReference>
<dbReference type="PROSITE" id="PS51918">
    <property type="entry name" value="RADICAL_SAM"/>
    <property type="match status" value="1"/>
</dbReference>
<dbReference type="Pfam" id="PF04055">
    <property type="entry name" value="Radical_SAM"/>
    <property type="match status" value="1"/>
</dbReference>
<dbReference type="Pfam" id="PF06969">
    <property type="entry name" value="HemN_C"/>
    <property type="match status" value="1"/>
</dbReference>
<dbReference type="NCBIfam" id="NF006067">
    <property type="entry name" value="PRK08208.1"/>
    <property type="match status" value="1"/>
</dbReference>